<dbReference type="AlphaFoldDB" id="A0A031JEQ6"/>
<protein>
    <recommendedName>
        <fullName evidence="4">Inner membrane protein ybaN</fullName>
    </recommendedName>
</protein>
<dbReference type="PATRIC" id="fig|158500.4.peg.5372"/>
<evidence type="ECO:0000313" key="3">
    <source>
        <dbReference type="Proteomes" id="UP000024329"/>
    </source>
</evidence>
<accession>A0A031JEQ6</accession>
<dbReference type="Proteomes" id="UP000024329">
    <property type="component" value="Unassembled WGS sequence"/>
</dbReference>
<dbReference type="PANTHER" id="PTHR35813">
    <property type="entry name" value="INNER MEMBRANE PROTEIN YBAN"/>
    <property type="match status" value="1"/>
</dbReference>
<organism evidence="2 3">
    <name type="scientific">Novosphingobium resinovorum</name>
    <dbReference type="NCBI Taxonomy" id="158500"/>
    <lineage>
        <taxon>Bacteria</taxon>
        <taxon>Pseudomonadati</taxon>
        <taxon>Pseudomonadota</taxon>
        <taxon>Alphaproteobacteria</taxon>
        <taxon>Sphingomonadales</taxon>
        <taxon>Sphingomonadaceae</taxon>
        <taxon>Novosphingobium</taxon>
    </lineage>
</organism>
<dbReference type="Pfam" id="PF04304">
    <property type="entry name" value="DUF454"/>
    <property type="match status" value="1"/>
</dbReference>
<comment type="caution">
    <text evidence="2">The sequence shown here is derived from an EMBL/GenBank/DDBJ whole genome shotgun (WGS) entry which is preliminary data.</text>
</comment>
<dbReference type="RefSeq" id="WP_008833376.1">
    <property type="nucleotide sequence ID" value="NZ_JFYZ01000062.1"/>
</dbReference>
<name>A0A031JEQ6_9SPHN</name>
<dbReference type="PIRSF" id="PIRSF016789">
    <property type="entry name" value="DUF454"/>
    <property type="match status" value="1"/>
</dbReference>
<proteinExistence type="predicted"/>
<dbReference type="eggNOG" id="COG2832">
    <property type="taxonomic scope" value="Bacteria"/>
</dbReference>
<evidence type="ECO:0008006" key="4">
    <source>
        <dbReference type="Google" id="ProtNLM"/>
    </source>
</evidence>
<keyword evidence="1" id="KW-1133">Transmembrane helix</keyword>
<dbReference type="STRING" id="158500.BES08_17605"/>
<gene>
    <name evidence="2" type="ORF">BV97_05295</name>
</gene>
<dbReference type="PANTHER" id="PTHR35813:SF1">
    <property type="entry name" value="INNER MEMBRANE PROTEIN YBAN"/>
    <property type="match status" value="1"/>
</dbReference>
<sequence>MPRARKYLWITAGVILVGIGTLGIFLPLLPTTIFWILAAGCFSKSHPEWAERLYQHPKYGRHLREWRDRRAISRKGKIAAISTMGLSVAIVWFTAGEMWALIPLAVLATIGTWIWTRAE</sequence>
<evidence type="ECO:0000256" key="1">
    <source>
        <dbReference type="SAM" id="Phobius"/>
    </source>
</evidence>
<evidence type="ECO:0000313" key="2">
    <source>
        <dbReference type="EMBL" id="EZP71190.1"/>
    </source>
</evidence>
<feature type="transmembrane region" description="Helical" evidence="1">
    <location>
        <begin position="99"/>
        <end position="116"/>
    </location>
</feature>
<keyword evidence="1" id="KW-0472">Membrane</keyword>
<keyword evidence="1" id="KW-0812">Transmembrane</keyword>
<reference evidence="2 3" key="1">
    <citation type="submission" date="2014-03" db="EMBL/GenBank/DDBJ databases">
        <title>Whole genome sequence of Novosphingobium resinovorum KF1.</title>
        <authorList>
            <person name="Gan H.M."/>
            <person name="Gan H.Y."/>
            <person name="Chew T.H."/>
            <person name="Savka M.A."/>
        </authorList>
    </citation>
    <scope>NUCLEOTIDE SEQUENCE [LARGE SCALE GENOMIC DNA]</scope>
    <source>
        <strain evidence="2 3">KF1</strain>
    </source>
</reference>
<dbReference type="GO" id="GO:0005886">
    <property type="term" value="C:plasma membrane"/>
    <property type="evidence" value="ECO:0007669"/>
    <property type="project" value="TreeGrafter"/>
</dbReference>
<dbReference type="EMBL" id="JFYZ01000062">
    <property type="protein sequence ID" value="EZP71190.1"/>
    <property type="molecule type" value="Genomic_DNA"/>
</dbReference>
<feature type="transmembrane region" description="Helical" evidence="1">
    <location>
        <begin position="7"/>
        <end position="26"/>
    </location>
</feature>
<dbReference type="InterPro" id="IPR007401">
    <property type="entry name" value="DUF454"/>
</dbReference>